<dbReference type="InterPro" id="IPR021443">
    <property type="entry name" value="DUF3093"/>
</dbReference>
<dbReference type="EMBL" id="JBHSQJ010000100">
    <property type="protein sequence ID" value="MFC5910102.1"/>
    <property type="molecule type" value="Genomic_DNA"/>
</dbReference>
<dbReference type="Proteomes" id="UP001596174">
    <property type="component" value="Unassembled WGS sequence"/>
</dbReference>
<keyword evidence="1" id="KW-0472">Membrane</keyword>
<reference evidence="3" key="1">
    <citation type="journal article" date="2019" name="Int. J. Syst. Evol. Microbiol.">
        <title>The Global Catalogue of Microorganisms (GCM) 10K type strain sequencing project: providing services to taxonomists for standard genome sequencing and annotation.</title>
        <authorList>
            <consortium name="The Broad Institute Genomics Platform"/>
            <consortium name="The Broad Institute Genome Sequencing Center for Infectious Disease"/>
            <person name="Wu L."/>
            <person name="Ma J."/>
        </authorList>
    </citation>
    <scope>NUCLEOTIDE SEQUENCE [LARGE SCALE GENOMIC DNA]</scope>
    <source>
        <strain evidence="3">JCM 4816</strain>
    </source>
</reference>
<feature type="transmembrane region" description="Helical" evidence="1">
    <location>
        <begin position="20"/>
        <end position="53"/>
    </location>
</feature>
<evidence type="ECO:0000313" key="3">
    <source>
        <dbReference type="Proteomes" id="UP001596174"/>
    </source>
</evidence>
<sequence>MSSSYDERLSAPPLLWLVPLGTGVSAGLILFVFGPVLGLLGLVGGTALAAVVLSSYGSPRIRVVNGHLVAGEAKLPLEALGEAHVMDKEEAFLWRTRKADARAFMLLRGYIPTALRVDVTDPQDPTPYLYLSTRHPESLADAIREGRALQGGGQGREQPATHGG</sequence>
<keyword evidence="1" id="KW-0812">Transmembrane</keyword>
<evidence type="ECO:0000256" key="1">
    <source>
        <dbReference type="SAM" id="Phobius"/>
    </source>
</evidence>
<name>A0ABW1G935_9ACTN</name>
<accession>A0ABW1G935</accession>
<protein>
    <submittedName>
        <fullName evidence="2">DUF3093 domain-containing protein</fullName>
    </submittedName>
</protein>
<dbReference type="Pfam" id="PF11292">
    <property type="entry name" value="DUF3093"/>
    <property type="match status" value="1"/>
</dbReference>
<dbReference type="RefSeq" id="WP_380586678.1">
    <property type="nucleotide sequence ID" value="NZ_JBHSQJ010000100.1"/>
</dbReference>
<gene>
    <name evidence="2" type="ORF">ACFP3V_23145</name>
</gene>
<keyword evidence="1" id="KW-1133">Transmembrane helix</keyword>
<keyword evidence="3" id="KW-1185">Reference proteome</keyword>
<proteinExistence type="predicted"/>
<organism evidence="2 3">
    <name type="scientific">Streptacidiphilus monticola</name>
    <dbReference type="NCBI Taxonomy" id="2161674"/>
    <lineage>
        <taxon>Bacteria</taxon>
        <taxon>Bacillati</taxon>
        <taxon>Actinomycetota</taxon>
        <taxon>Actinomycetes</taxon>
        <taxon>Kitasatosporales</taxon>
        <taxon>Streptomycetaceae</taxon>
        <taxon>Streptacidiphilus</taxon>
    </lineage>
</organism>
<evidence type="ECO:0000313" key="2">
    <source>
        <dbReference type="EMBL" id="MFC5910102.1"/>
    </source>
</evidence>
<comment type="caution">
    <text evidence="2">The sequence shown here is derived from an EMBL/GenBank/DDBJ whole genome shotgun (WGS) entry which is preliminary data.</text>
</comment>